<dbReference type="AlphaFoldDB" id="A0A9W6D5E3"/>
<keyword evidence="2" id="KW-1185">Reference proteome</keyword>
<name>A0A9W6D5E3_9BACT</name>
<protein>
    <submittedName>
        <fullName evidence="1">Uncharacterized protein</fullName>
    </submittedName>
</protein>
<comment type="caution">
    <text evidence="1">The sequence shown here is derived from an EMBL/GenBank/DDBJ whole genome shotgun (WGS) entry which is preliminary data.</text>
</comment>
<dbReference type="Proteomes" id="UP001144372">
    <property type="component" value="Unassembled WGS sequence"/>
</dbReference>
<evidence type="ECO:0000313" key="2">
    <source>
        <dbReference type="Proteomes" id="UP001144372"/>
    </source>
</evidence>
<gene>
    <name evidence="1" type="ORF">DAMNIGENAA_19130</name>
</gene>
<sequence length="55" mass="6532">MQYIEDYGLFIKSRFESIGVFLGQVIENNNKKIITRMLSYPLPVQREIQNHRMTA</sequence>
<organism evidence="1 2">
    <name type="scientific">Desulforhabdus amnigena</name>
    <dbReference type="NCBI Taxonomy" id="40218"/>
    <lineage>
        <taxon>Bacteria</taxon>
        <taxon>Pseudomonadati</taxon>
        <taxon>Thermodesulfobacteriota</taxon>
        <taxon>Syntrophobacteria</taxon>
        <taxon>Syntrophobacterales</taxon>
        <taxon>Syntrophobacteraceae</taxon>
        <taxon>Desulforhabdus</taxon>
    </lineage>
</organism>
<proteinExistence type="predicted"/>
<evidence type="ECO:0000313" key="1">
    <source>
        <dbReference type="EMBL" id="GLI34480.1"/>
    </source>
</evidence>
<reference evidence="1" key="1">
    <citation type="submission" date="2022-12" db="EMBL/GenBank/DDBJ databases">
        <title>Reference genome sequencing for broad-spectrum identification of bacterial and archaeal isolates by mass spectrometry.</title>
        <authorList>
            <person name="Sekiguchi Y."/>
            <person name="Tourlousse D.M."/>
        </authorList>
    </citation>
    <scope>NUCLEOTIDE SEQUENCE</scope>
    <source>
        <strain evidence="1">ASRB1</strain>
    </source>
</reference>
<accession>A0A9W6D5E3</accession>
<dbReference type="EMBL" id="BSDR01000001">
    <property type="protein sequence ID" value="GLI34480.1"/>
    <property type="molecule type" value="Genomic_DNA"/>
</dbReference>